<gene>
    <name evidence="2" type="ORF">MVEN_01458200</name>
</gene>
<dbReference type="Gene3D" id="3.80.10.10">
    <property type="entry name" value="Ribonuclease Inhibitor"/>
    <property type="match status" value="1"/>
</dbReference>
<evidence type="ECO:0000313" key="3">
    <source>
        <dbReference type="Proteomes" id="UP000620124"/>
    </source>
</evidence>
<dbReference type="SUPFAM" id="SSF52047">
    <property type="entry name" value="RNI-like"/>
    <property type="match status" value="1"/>
</dbReference>
<evidence type="ECO:0000313" key="2">
    <source>
        <dbReference type="EMBL" id="KAF7347044.1"/>
    </source>
</evidence>
<dbReference type="InterPro" id="IPR032675">
    <property type="entry name" value="LRR_dom_sf"/>
</dbReference>
<proteinExistence type="predicted"/>
<dbReference type="Proteomes" id="UP000620124">
    <property type="component" value="Unassembled WGS sequence"/>
</dbReference>
<protein>
    <recommendedName>
        <fullName evidence="4">F-box domain-containing protein</fullName>
    </recommendedName>
</protein>
<evidence type="ECO:0008006" key="4">
    <source>
        <dbReference type="Google" id="ProtNLM"/>
    </source>
</evidence>
<comment type="caution">
    <text evidence="2">The sequence shown here is derived from an EMBL/GenBank/DDBJ whole genome shotgun (WGS) entry which is preliminary data.</text>
</comment>
<dbReference type="EMBL" id="JACAZI010000012">
    <property type="protein sequence ID" value="KAF7347044.1"/>
    <property type="molecule type" value="Genomic_DNA"/>
</dbReference>
<dbReference type="InterPro" id="IPR036047">
    <property type="entry name" value="F-box-like_dom_sf"/>
</dbReference>
<feature type="signal peptide" evidence="1">
    <location>
        <begin position="1"/>
        <end position="23"/>
    </location>
</feature>
<dbReference type="AlphaFoldDB" id="A0A8H6XV82"/>
<dbReference type="OrthoDB" id="2873819at2759"/>
<reference evidence="2" key="1">
    <citation type="submission" date="2020-05" db="EMBL/GenBank/DDBJ databases">
        <title>Mycena genomes resolve the evolution of fungal bioluminescence.</title>
        <authorList>
            <person name="Tsai I.J."/>
        </authorList>
    </citation>
    <scope>NUCLEOTIDE SEQUENCE</scope>
    <source>
        <strain evidence="2">CCC161011</strain>
    </source>
</reference>
<sequence>MPAQKATTLPVEIWLACWTLCTLQQLRRVSLVCKLFRSLALPRLFREQTLNVSALAWGLGKDNWMDRVRHLHRTAVRLDRLAEGPFPSFVHTWTVTLSRWLMPLSRSHPDIENIHLFDTLNARVLRTFVATLDNYRNLLSLHIELATIDAPLREALESLSKLKELRLRNCHIDDAAGGGLAVDTLEIFQCSADEPIRLASRDTLRILSVNGPAVSSVIAGFGLHVFTKLVSLSVHGMHGTRKGQELFQFLSQCPQLQSLSIESFSGSLPIVTSPTIPLLCNLTGPPAVVQLLTPGRPLATVVILGAPRRDSLRSFCTDISRGTVPLQSLTWPFQHPQFDFLESFMLSSSSTSAPPVFDFLAALSSFFPELKELSLKFPGHMAFRCGGVFHGVSESAPIVVDRRTLVLDDDKAFTGLSLTDDDVSVEPERDDAPSAPIIVKEHINPKPSSSDQEQPVPPFFVSTMEHVLNLIIDDFVSLPPKIEVFRAEEVGSELPPANQHKVLTALVPLYAHLREIQLDARDTSWTRNGDSWARDVAGRREVVKIVPGEKSGEEL</sequence>
<evidence type="ECO:0000256" key="1">
    <source>
        <dbReference type="SAM" id="SignalP"/>
    </source>
</evidence>
<keyword evidence="1" id="KW-0732">Signal</keyword>
<name>A0A8H6XV82_9AGAR</name>
<accession>A0A8H6XV82</accession>
<feature type="chain" id="PRO_5034898240" description="F-box domain-containing protein" evidence="1">
    <location>
        <begin position="24"/>
        <end position="555"/>
    </location>
</feature>
<organism evidence="2 3">
    <name type="scientific">Mycena venus</name>
    <dbReference type="NCBI Taxonomy" id="2733690"/>
    <lineage>
        <taxon>Eukaryota</taxon>
        <taxon>Fungi</taxon>
        <taxon>Dikarya</taxon>
        <taxon>Basidiomycota</taxon>
        <taxon>Agaricomycotina</taxon>
        <taxon>Agaricomycetes</taxon>
        <taxon>Agaricomycetidae</taxon>
        <taxon>Agaricales</taxon>
        <taxon>Marasmiineae</taxon>
        <taxon>Mycenaceae</taxon>
        <taxon>Mycena</taxon>
    </lineage>
</organism>
<dbReference type="SUPFAM" id="SSF81383">
    <property type="entry name" value="F-box domain"/>
    <property type="match status" value="1"/>
</dbReference>
<keyword evidence="3" id="KW-1185">Reference proteome</keyword>